<keyword evidence="2" id="KW-0378">Hydrolase</keyword>
<dbReference type="SUPFAM" id="SSF54637">
    <property type="entry name" value="Thioesterase/thiol ester dehydrase-isomerase"/>
    <property type="match status" value="1"/>
</dbReference>
<feature type="region of interest" description="Disordered" evidence="3">
    <location>
        <begin position="1"/>
        <end position="21"/>
    </location>
</feature>
<dbReference type="Pfam" id="PF03061">
    <property type="entry name" value="4HBT"/>
    <property type="match status" value="1"/>
</dbReference>
<gene>
    <name evidence="5" type="ORF">GGQ61_000765</name>
</gene>
<dbReference type="Proteomes" id="UP000530564">
    <property type="component" value="Unassembled WGS sequence"/>
</dbReference>
<comment type="caution">
    <text evidence="5">The sequence shown here is derived from an EMBL/GenBank/DDBJ whole genome shotgun (WGS) entry which is preliminary data.</text>
</comment>
<evidence type="ECO:0000313" key="5">
    <source>
        <dbReference type="EMBL" id="MBB3890068.1"/>
    </source>
</evidence>
<dbReference type="AlphaFoldDB" id="A0A839ZVJ5"/>
<reference evidence="5 6" key="1">
    <citation type="submission" date="2020-08" db="EMBL/GenBank/DDBJ databases">
        <title>Genomic Encyclopedia of Type Strains, Phase IV (KMG-IV): sequencing the most valuable type-strain genomes for metagenomic binning, comparative biology and taxonomic classification.</title>
        <authorList>
            <person name="Goeker M."/>
        </authorList>
    </citation>
    <scope>NUCLEOTIDE SEQUENCE [LARGE SCALE GENOMIC DNA]</scope>
    <source>
        <strain evidence="5 6">DSM 21793</strain>
    </source>
</reference>
<dbReference type="RefSeq" id="WP_183769939.1">
    <property type="nucleotide sequence ID" value="NZ_JACIDK010000001.1"/>
</dbReference>
<dbReference type="GO" id="GO:0047617">
    <property type="term" value="F:fatty acyl-CoA hydrolase activity"/>
    <property type="evidence" value="ECO:0007669"/>
    <property type="project" value="InterPro"/>
</dbReference>
<evidence type="ECO:0000256" key="2">
    <source>
        <dbReference type="ARBA" id="ARBA00022801"/>
    </source>
</evidence>
<dbReference type="PANTHER" id="PTHR21660:SF1">
    <property type="entry name" value="ACYL-COENZYME A THIOESTERASE 13"/>
    <property type="match status" value="1"/>
</dbReference>
<protein>
    <submittedName>
        <fullName evidence="5">Uncharacterized protein (TIGR00369 family)</fullName>
    </submittedName>
</protein>
<dbReference type="PANTHER" id="PTHR21660">
    <property type="entry name" value="THIOESTERASE SUPERFAMILY MEMBER-RELATED"/>
    <property type="match status" value="1"/>
</dbReference>
<name>A0A839ZVJ5_9CAUL</name>
<comment type="similarity">
    <text evidence="1">Belongs to the thioesterase PaaI family.</text>
</comment>
<proteinExistence type="inferred from homology"/>
<dbReference type="InterPro" id="IPR029069">
    <property type="entry name" value="HotDog_dom_sf"/>
</dbReference>
<feature type="domain" description="Thioesterase" evidence="4">
    <location>
        <begin position="55"/>
        <end position="126"/>
    </location>
</feature>
<accession>A0A839ZVJ5</accession>
<sequence>MTDKDIVPAPPAGFVPSGSRGPFSSHNGPYFHRAEMGEVTEQAFYALPRHANGLGLVHGGMLTAFLDGLMGAAVYRAARQTAVTIHLSIDFLHMARVGEWVMGEARVTRATRDVAFVEARAHVAGTDVVRGSAVFKLMRRHG</sequence>
<organism evidence="5 6">
    <name type="scientific">Phenylobacterium haematophilum</name>
    <dbReference type="NCBI Taxonomy" id="98513"/>
    <lineage>
        <taxon>Bacteria</taxon>
        <taxon>Pseudomonadati</taxon>
        <taxon>Pseudomonadota</taxon>
        <taxon>Alphaproteobacteria</taxon>
        <taxon>Caulobacterales</taxon>
        <taxon>Caulobacteraceae</taxon>
        <taxon>Phenylobacterium</taxon>
    </lineage>
</organism>
<dbReference type="CDD" id="cd03443">
    <property type="entry name" value="PaaI_thioesterase"/>
    <property type="match status" value="1"/>
</dbReference>
<dbReference type="Gene3D" id="3.10.129.10">
    <property type="entry name" value="Hotdog Thioesterase"/>
    <property type="match status" value="1"/>
</dbReference>
<evidence type="ECO:0000256" key="3">
    <source>
        <dbReference type="SAM" id="MobiDB-lite"/>
    </source>
</evidence>
<keyword evidence="6" id="KW-1185">Reference proteome</keyword>
<evidence type="ECO:0000313" key="6">
    <source>
        <dbReference type="Proteomes" id="UP000530564"/>
    </source>
</evidence>
<dbReference type="EMBL" id="JACIDK010000001">
    <property type="protein sequence ID" value="MBB3890068.1"/>
    <property type="molecule type" value="Genomic_DNA"/>
</dbReference>
<evidence type="ECO:0000259" key="4">
    <source>
        <dbReference type="Pfam" id="PF03061"/>
    </source>
</evidence>
<evidence type="ECO:0000256" key="1">
    <source>
        <dbReference type="ARBA" id="ARBA00008324"/>
    </source>
</evidence>
<dbReference type="InterPro" id="IPR039298">
    <property type="entry name" value="ACOT13"/>
</dbReference>
<dbReference type="InterPro" id="IPR006683">
    <property type="entry name" value="Thioestr_dom"/>
</dbReference>